<keyword evidence="3 6" id="KW-0812">Transmembrane</keyword>
<dbReference type="RefSeq" id="WP_246448504.1">
    <property type="nucleotide sequence ID" value="NZ_JACHLP010000007.1"/>
</dbReference>
<evidence type="ECO:0000256" key="5">
    <source>
        <dbReference type="ARBA" id="ARBA00023136"/>
    </source>
</evidence>
<accession>A0A840LDM2</accession>
<comment type="caution">
    <text evidence="7">The sequence shown here is derived from an EMBL/GenBank/DDBJ whole genome shotgun (WGS) entry which is preliminary data.</text>
</comment>
<reference evidence="7 8" key="1">
    <citation type="submission" date="2020-08" db="EMBL/GenBank/DDBJ databases">
        <title>Functional genomics of gut bacteria from endangered species of beetles.</title>
        <authorList>
            <person name="Carlos-Shanley C."/>
        </authorList>
    </citation>
    <scope>NUCLEOTIDE SEQUENCE [LARGE SCALE GENOMIC DNA]</scope>
    <source>
        <strain evidence="7 8">S00239</strain>
    </source>
</reference>
<feature type="transmembrane region" description="Helical" evidence="6">
    <location>
        <begin position="46"/>
        <end position="68"/>
    </location>
</feature>
<organism evidence="7 8">
    <name type="scientific">Roseateles oligotrophus</name>
    <dbReference type="NCBI Taxonomy" id="1769250"/>
    <lineage>
        <taxon>Bacteria</taxon>
        <taxon>Pseudomonadati</taxon>
        <taxon>Pseudomonadota</taxon>
        <taxon>Betaproteobacteria</taxon>
        <taxon>Burkholderiales</taxon>
        <taxon>Sphaerotilaceae</taxon>
        <taxon>Roseateles</taxon>
    </lineage>
</organism>
<comment type="subcellular location">
    <subcellularLocation>
        <location evidence="1">Cell membrane</location>
        <topology evidence="1">Multi-pass membrane protein</topology>
    </subcellularLocation>
</comment>
<evidence type="ECO:0000313" key="7">
    <source>
        <dbReference type="EMBL" id="MBB4845045.1"/>
    </source>
</evidence>
<protein>
    <submittedName>
        <fullName evidence="7">Branched-chain amino acid transport system permease protein</fullName>
    </submittedName>
</protein>
<evidence type="ECO:0000256" key="4">
    <source>
        <dbReference type="ARBA" id="ARBA00022989"/>
    </source>
</evidence>
<feature type="transmembrane region" description="Helical" evidence="6">
    <location>
        <begin position="75"/>
        <end position="97"/>
    </location>
</feature>
<dbReference type="InterPro" id="IPR043428">
    <property type="entry name" value="LivM-like"/>
</dbReference>
<keyword evidence="5 6" id="KW-0472">Membrane</keyword>
<name>A0A840LDM2_9BURK</name>
<dbReference type="EMBL" id="JACHLP010000007">
    <property type="protein sequence ID" value="MBB4845045.1"/>
    <property type="molecule type" value="Genomic_DNA"/>
</dbReference>
<dbReference type="CDD" id="cd06581">
    <property type="entry name" value="TM_PBP1_LivM_like"/>
    <property type="match status" value="1"/>
</dbReference>
<evidence type="ECO:0000313" key="8">
    <source>
        <dbReference type="Proteomes" id="UP000562027"/>
    </source>
</evidence>
<dbReference type="InterPro" id="IPR001851">
    <property type="entry name" value="ABC_transp_permease"/>
</dbReference>
<dbReference type="PANTHER" id="PTHR30482">
    <property type="entry name" value="HIGH-AFFINITY BRANCHED-CHAIN AMINO ACID TRANSPORT SYSTEM PERMEASE"/>
    <property type="match status" value="1"/>
</dbReference>
<evidence type="ECO:0000256" key="2">
    <source>
        <dbReference type="ARBA" id="ARBA00022475"/>
    </source>
</evidence>
<gene>
    <name evidence="7" type="ORF">HNP55_003591</name>
</gene>
<dbReference type="AlphaFoldDB" id="A0A840LDM2"/>
<sequence length="374" mass="38823">MNTRAPSFSPPSYMNDPALLPPASAQARLQLQQDLSAAAQRARRSWLLMLAGLALLALALPGLANAFWMKSLISSLALSVAVAGLALLYGQLGLLSLCQQALLGAGGWVALRLSHGFGLPFELCLLAAGLSSCVIGMLAGLPALRLKGLYLALVTLMMAGAFQVLVSATGFPDGGGGWLGRVVGSERLMMARPALALSDEAYFRYVAACLAGVLSLIELHRHSRAGRSWALIRRGEAAATAAGVNILLYQTWAFGLAGFCAGVGGALLAGGVGQLDGRAFGAGESVMMLALTVVGGVYHWLGPIISGLLMRAVPSLLSDFNVNGFLADIFFGAALLHALITAPQGIAGQLLAALAALRQRLRPGRKTTEAEQHD</sequence>
<feature type="transmembrane region" description="Helical" evidence="6">
    <location>
        <begin position="117"/>
        <end position="141"/>
    </location>
</feature>
<dbReference type="PANTHER" id="PTHR30482:SF10">
    <property type="entry name" value="HIGH-AFFINITY BRANCHED-CHAIN AMINO ACID TRANSPORT PROTEIN BRAE"/>
    <property type="match status" value="1"/>
</dbReference>
<proteinExistence type="predicted"/>
<feature type="transmembrane region" description="Helical" evidence="6">
    <location>
        <begin position="254"/>
        <end position="275"/>
    </location>
</feature>
<feature type="transmembrane region" description="Helical" evidence="6">
    <location>
        <begin position="148"/>
        <end position="171"/>
    </location>
</feature>
<evidence type="ECO:0000256" key="1">
    <source>
        <dbReference type="ARBA" id="ARBA00004651"/>
    </source>
</evidence>
<dbReference type="GO" id="GO:0005886">
    <property type="term" value="C:plasma membrane"/>
    <property type="evidence" value="ECO:0007669"/>
    <property type="project" value="UniProtKB-SubCell"/>
</dbReference>
<dbReference type="GO" id="GO:0015658">
    <property type="term" value="F:branched-chain amino acid transmembrane transporter activity"/>
    <property type="evidence" value="ECO:0007669"/>
    <property type="project" value="InterPro"/>
</dbReference>
<feature type="transmembrane region" description="Helical" evidence="6">
    <location>
        <begin position="329"/>
        <end position="357"/>
    </location>
</feature>
<dbReference type="Pfam" id="PF02653">
    <property type="entry name" value="BPD_transp_2"/>
    <property type="match status" value="1"/>
</dbReference>
<feature type="transmembrane region" description="Helical" evidence="6">
    <location>
        <begin position="287"/>
        <end position="309"/>
    </location>
</feature>
<evidence type="ECO:0000256" key="6">
    <source>
        <dbReference type="SAM" id="Phobius"/>
    </source>
</evidence>
<keyword evidence="4 6" id="KW-1133">Transmembrane helix</keyword>
<dbReference type="Proteomes" id="UP000562027">
    <property type="component" value="Unassembled WGS sequence"/>
</dbReference>
<evidence type="ECO:0000256" key="3">
    <source>
        <dbReference type="ARBA" id="ARBA00022692"/>
    </source>
</evidence>
<keyword evidence="2" id="KW-1003">Cell membrane</keyword>
<keyword evidence="8" id="KW-1185">Reference proteome</keyword>